<name>A0A381WUI6_9ZZZZ</name>
<accession>A0A381WUI6</accession>
<evidence type="ECO:0000313" key="1">
    <source>
        <dbReference type="EMBL" id="SVA55603.1"/>
    </source>
</evidence>
<organism evidence="1">
    <name type="scientific">marine metagenome</name>
    <dbReference type="NCBI Taxonomy" id="408172"/>
    <lineage>
        <taxon>unclassified sequences</taxon>
        <taxon>metagenomes</taxon>
        <taxon>ecological metagenomes</taxon>
    </lineage>
</organism>
<gene>
    <name evidence="1" type="ORF">METZ01_LOCUS108457</name>
</gene>
<reference evidence="1" key="1">
    <citation type="submission" date="2018-05" db="EMBL/GenBank/DDBJ databases">
        <authorList>
            <person name="Lanie J.A."/>
            <person name="Ng W.-L."/>
            <person name="Kazmierczak K.M."/>
            <person name="Andrzejewski T.M."/>
            <person name="Davidsen T.M."/>
            <person name="Wayne K.J."/>
            <person name="Tettelin H."/>
            <person name="Glass J.I."/>
            <person name="Rusch D."/>
            <person name="Podicherti R."/>
            <person name="Tsui H.-C.T."/>
            <person name="Winkler M.E."/>
        </authorList>
    </citation>
    <scope>NUCLEOTIDE SEQUENCE</scope>
</reference>
<dbReference type="EMBL" id="UINC01012780">
    <property type="protein sequence ID" value="SVA55603.1"/>
    <property type="molecule type" value="Genomic_DNA"/>
</dbReference>
<dbReference type="AlphaFoldDB" id="A0A381WUI6"/>
<protein>
    <submittedName>
        <fullName evidence="1">Uncharacterized protein</fullName>
    </submittedName>
</protein>
<proteinExistence type="predicted"/>
<sequence length="89" mass="9851">MAYTIPYTDEPNKGSITVEDLTLNQETTLSIPGRNTTAYGSAIAENFLHLLENFAHTTEPARAVEGQLWYDTTATLESLKVFNGVNWVS</sequence>
<feature type="non-terminal residue" evidence="1">
    <location>
        <position position="89"/>
    </location>
</feature>